<organism evidence="1">
    <name type="scientific">gut metagenome</name>
    <dbReference type="NCBI Taxonomy" id="749906"/>
    <lineage>
        <taxon>unclassified sequences</taxon>
        <taxon>metagenomes</taxon>
        <taxon>organismal metagenomes</taxon>
    </lineage>
</organism>
<sequence length="38" mass="4409">MGRMILSFHWGIMETRESNTMTVIYGMKNGTLMFPLTI</sequence>
<name>J9GLJ4_9ZZZZ</name>
<evidence type="ECO:0000313" key="1">
    <source>
        <dbReference type="EMBL" id="EJX00625.1"/>
    </source>
</evidence>
<protein>
    <submittedName>
        <fullName evidence="1">Uncharacterized protein</fullName>
    </submittedName>
</protein>
<dbReference type="EMBL" id="AMCI01003297">
    <property type="protein sequence ID" value="EJX00625.1"/>
    <property type="molecule type" value="Genomic_DNA"/>
</dbReference>
<proteinExistence type="predicted"/>
<accession>J9GLJ4</accession>
<dbReference type="AlphaFoldDB" id="J9GLJ4"/>
<reference evidence="1" key="1">
    <citation type="journal article" date="2012" name="PLoS ONE">
        <title>Gene sets for utilization of primary and secondary nutrition supplies in the distal gut of endangered iberian lynx.</title>
        <authorList>
            <person name="Alcaide M."/>
            <person name="Messina E."/>
            <person name="Richter M."/>
            <person name="Bargiela R."/>
            <person name="Peplies J."/>
            <person name="Huws S.A."/>
            <person name="Newbold C.J."/>
            <person name="Golyshin P.N."/>
            <person name="Simon M.A."/>
            <person name="Lopez G."/>
            <person name="Yakimov M.M."/>
            <person name="Ferrer M."/>
        </authorList>
    </citation>
    <scope>NUCLEOTIDE SEQUENCE</scope>
</reference>
<gene>
    <name evidence="1" type="ORF">EVA_11270</name>
</gene>
<comment type="caution">
    <text evidence="1">The sequence shown here is derived from an EMBL/GenBank/DDBJ whole genome shotgun (WGS) entry which is preliminary data.</text>
</comment>